<dbReference type="EMBL" id="CP046268">
    <property type="protein sequence ID" value="QMV16060.1"/>
    <property type="molecule type" value="Genomic_DNA"/>
</dbReference>
<keyword evidence="3" id="KW-1185">Reference proteome</keyword>
<evidence type="ECO:0000313" key="3">
    <source>
        <dbReference type="Proteomes" id="UP000515264"/>
    </source>
</evidence>
<gene>
    <name evidence="2" type="ORF">Vspart_03443</name>
</gene>
<reference evidence="2 3" key="1">
    <citation type="journal article" date="2020" name="J. Nat. Prod.">
        <title>Genomics-Metabolomics Profiling Disclosed Marine Vibrio spartinae 3.6 as a Producer of a New Branched Side Chain Prodigiosin.</title>
        <authorList>
            <person name="Vitale G.A."/>
            <person name="Sciarretta M."/>
            <person name="Palma Esposito F."/>
            <person name="January G.G."/>
            <person name="Giaccio M."/>
            <person name="Bunk B."/>
            <person name="Sproer C."/>
            <person name="Bajerski F."/>
            <person name="Power D."/>
            <person name="Festa C."/>
            <person name="Monti M.C."/>
            <person name="D'Auria M.V."/>
            <person name="de Pascale D."/>
        </authorList>
    </citation>
    <scope>NUCLEOTIDE SEQUENCE [LARGE SCALE GENOMIC DNA]</scope>
    <source>
        <strain evidence="2 3">3.6</strain>
    </source>
</reference>
<dbReference type="Proteomes" id="UP000515264">
    <property type="component" value="Chromosome 1"/>
</dbReference>
<evidence type="ECO:0000256" key="1">
    <source>
        <dbReference type="SAM" id="MobiDB-lite"/>
    </source>
</evidence>
<evidence type="ECO:0000313" key="2">
    <source>
        <dbReference type="EMBL" id="QMV16060.1"/>
    </source>
</evidence>
<name>A0ABX6R407_9VIBR</name>
<protein>
    <submittedName>
        <fullName evidence="2">Uncharacterized protein</fullName>
    </submittedName>
</protein>
<accession>A0ABX6R407</accession>
<organism evidence="2 3">
    <name type="scientific">Vibrio spartinae</name>
    <dbReference type="NCBI Taxonomy" id="1918945"/>
    <lineage>
        <taxon>Bacteria</taxon>
        <taxon>Pseudomonadati</taxon>
        <taxon>Pseudomonadota</taxon>
        <taxon>Gammaproteobacteria</taxon>
        <taxon>Vibrionales</taxon>
        <taxon>Vibrionaceae</taxon>
        <taxon>Vibrio</taxon>
    </lineage>
</organism>
<sequence length="60" mass="6893">MIVTNSPAQYLNKTTDEYSDETDSEEPFQCSVSGNNFLVLTKNNRSTHFLIYMGYITYIS</sequence>
<proteinExistence type="predicted"/>
<feature type="region of interest" description="Disordered" evidence="1">
    <location>
        <begin position="1"/>
        <end position="26"/>
    </location>
</feature>
<feature type="compositionally biased region" description="Acidic residues" evidence="1">
    <location>
        <begin position="17"/>
        <end position="26"/>
    </location>
</feature>
<feature type="compositionally biased region" description="Polar residues" evidence="1">
    <location>
        <begin position="1"/>
        <end position="13"/>
    </location>
</feature>